<accession>D6XXQ0</accession>
<name>D6XXQ0_BACIE</name>
<keyword evidence="10" id="KW-1185">Reference proteome</keyword>
<dbReference type="HOGENOM" id="CLU_064254_0_2_9"/>
<dbReference type="GO" id="GO:0015416">
    <property type="term" value="F:ABC-type phosphonate transporter activity"/>
    <property type="evidence" value="ECO:0007669"/>
    <property type="project" value="InterPro"/>
</dbReference>
<evidence type="ECO:0000256" key="1">
    <source>
        <dbReference type="ARBA" id="ARBA00004141"/>
    </source>
</evidence>
<feature type="transmembrane region" description="Helical" evidence="7">
    <location>
        <begin position="85"/>
        <end position="106"/>
    </location>
</feature>
<evidence type="ECO:0000259" key="8">
    <source>
        <dbReference type="PROSITE" id="PS50928"/>
    </source>
</evidence>
<feature type="transmembrane region" description="Helical" evidence="7">
    <location>
        <begin position="21"/>
        <end position="40"/>
    </location>
</feature>
<dbReference type="GO" id="GO:0005886">
    <property type="term" value="C:plasma membrane"/>
    <property type="evidence" value="ECO:0007669"/>
    <property type="project" value="UniProtKB-SubCell"/>
</dbReference>
<reference evidence="9" key="1">
    <citation type="submission" date="2009-10" db="EMBL/GenBank/DDBJ databases">
        <title>Complete sequence of Bacillus selenitireducens MLS10.</title>
        <authorList>
            <consortium name="US DOE Joint Genome Institute"/>
            <person name="Lucas S."/>
            <person name="Copeland A."/>
            <person name="Lapidus A."/>
            <person name="Glavina del Rio T."/>
            <person name="Dalin E."/>
            <person name="Tice H."/>
            <person name="Bruce D."/>
            <person name="Goodwin L."/>
            <person name="Pitluck S."/>
            <person name="Sims D."/>
            <person name="Brettin T."/>
            <person name="Detter J.C."/>
            <person name="Han C."/>
            <person name="Larimer F."/>
            <person name="Land M."/>
            <person name="Hauser L."/>
            <person name="Kyrpides N."/>
            <person name="Ovchinnikova G."/>
            <person name="Stolz J."/>
        </authorList>
    </citation>
    <scope>NUCLEOTIDE SEQUENCE [LARGE SCALE GENOMIC DNA]</scope>
    <source>
        <strain evidence="9">MLS10</strain>
    </source>
</reference>
<dbReference type="KEGG" id="bse:Bsel_2593"/>
<keyword evidence="3 7" id="KW-0813">Transport</keyword>
<dbReference type="PANTHER" id="PTHR30043">
    <property type="entry name" value="PHOSPHONATES TRANSPORT SYSTEM PERMEASE PROTEIN"/>
    <property type="match status" value="1"/>
</dbReference>
<evidence type="ECO:0000256" key="4">
    <source>
        <dbReference type="ARBA" id="ARBA00022692"/>
    </source>
</evidence>
<evidence type="ECO:0000256" key="3">
    <source>
        <dbReference type="ARBA" id="ARBA00022448"/>
    </source>
</evidence>
<feature type="transmembrane region" description="Helical" evidence="7">
    <location>
        <begin position="245"/>
        <end position="263"/>
    </location>
</feature>
<dbReference type="SUPFAM" id="SSF161098">
    <property type="entry name" value="MetI-like"/>
    <property type="match status" value="1"/>
</dbReference>
<evidence type="ECO:0000313" key="10">
    <source>
        <dbReference type="Proteomes" id="UP000000271"/>
    </source>
</evidence>
<keyword evidence="4 7" id="KW-0812">Transmembrane</keyword>
<organism evidence="9 10">
    <name type="scientific">Bacillus selenitireducens (strain ATCC 700615 / DSM 15326 / MLS10)</name>
    <dbReference type="NCBI Taxonomy" id="439292"/>
    <lineage>
        <taxon>Bacteria</taxon>
        <taxon>Bacillati</taxon>
        <taxon>Bacillota</taxon>
        <taxon>Bacilli</taxon>
        <taxon>Bacillales</taxon>
        <taxon>Bacillaceae</taxon>
        <taxon>Salisediminibacterium</taxon>
    </lineage>
</organism>
<comment type="subcellular location">
    <subcellularLocation>
        <location evidence="2">Cell envelope</location>
    </subcellularLocation>
    <subcellularLocation>
        <location evidence="7">Cell membrane</location>
        <topology evidence="7">Multi-pass membrane protein</topology>
    </subcellularLocation>
    <subcellularLocation>
        <location evidence="1">Membrane</location>
        <topology evidence="1">Multi-pass membrane protein</topology>
    </subcellularLocation>
</comment>
<dbReference type="InterPro" id="IPR005769">
    <property type="entry name" value="PhnE/PtxC"/>
</dbReference>
<dbReference type="STRING" id="439292.Bsel_2593"/>
<gene>
    <name evidence="9" type="ordered locus">Bsel_2593</name>
</gene>
<feature type="transmembrane region" description="Helical" evidence="7">
    <location>
        <begin position="190"/>
        <end position="209"/>
    </location>
</feature>
<dbReference type="PROSITE" id="PS50928">
    <property type="entry name" value="ABC_TM1"/>
    <property type="match status" value="1"/>
</dbReference>
<evidence type="ECO:0000256" key="6">
    <source>
        <dbReference type="ARBA" id="ARBA00023136"/>
    </source>
</evidence>
<evidence type="ECO:0000256" key="2">
    <source>
        <dbReference type="ARBA" id="ARBA00004196"/>
    </source>
</evidence>
<dbReference type="CDD" id="cd06261">
    <property type="entry name" value="TM_PBP2"/>
    <property type="match status" value="1"/>
</dbReference>
<dbReference type="NCBIfam" id="TIGR01097">
    <property type="entry name" value="PhnE"/>
    <property type="match status" value="1"/>
</dbReference>
<feature type="transmembrane region" description="Helical" evidence="7">
    <location>
        <begin position="215"/>
        <end position="233"/>
    </location>
</feature>
<sequence>MKSDDRQPVLPPKRNVPLRKRIRLWLVIMVLTSMYTWTFLSVNIDWSRVFSEQTLSNMGRVLPQLFRPDWSSAGESLVWMGETLAMAYLGTLMAMGMALLFAFVAAENVVPVRLINGVTRLGLGGIRAFPDLMLALLFVAAVGPSPFAGVLAIFISSIGMMGKLFFEAMETAQPGPVEALRANGANRIQVFVYGMLPQVLPVILSITLYRFEINIRSSAVLGLVGAGGIGTMIQLSTMNRNWDEVGMALLTIILVVSLLDWISSKLRQKLV</sequence>
<dbReference type="Proteomes" id="UP000000271">
    <property type="component" value="Chromosome"/>
</dbReference>
<feature type="domain" description="ABC transmembrane type-1" evidence="8">
    <location>
        <begin position="80"/>
        <end position="263"/>
    </location>
</feature>
<keyword evidence="6 7" id="KW-0472">Membrane</keyword>
<dbReference type="InterPro" id="IPR035906">
    <property type="entry name" value="MetI-like_sf"/>
</dbReference>
<dbReference type="Gene3D" id="1.10.3720.10">
    <property type="entry name" value="MetI-like"/>
    <property type="match status" value="1"/>
</dbReference>
<dbReference type="OrthoDB" id="8557224at2"/>
<dbReference type="eggNOG" id="COG3639">
    <property type="taxonomic scope" value="Bacteria"/>
</dbReference>
<dbReference type="AlphaFoldDB" id="D6XXQ0"/>
<dbReference type="EMBL" id="CP001791">
    <property type="protein sequence ID" value="ADI00093.1"/>
    <property type="molecule type" value="Genomic_DNA"/>
</dbReference>
<dbReference type="PANTHER" id="PTHR30043:SF8">
    <property type="entry name" value="ABC TRANSPORTER, PERMEASE PROTEIN CC0363, PUTATIVE-RELATED"/>
    <property type="match status" value="1"/>
</dbReference>
<keyword evidence="5 7" id="KW-1133">Transmembrane helix</keyword>
<protein>
    <submittedName>
        <fullName evidence="9">Phosphonate ABC transporter, inner membrane subunit</fullName>
    </submittedName>
</protein>
<evidence type="ECO:0000256" key="7">
    <source>
        <dbReference type="RuleBase" id="RU363032"/>
    </source>
</evidence>
<proteinExistence type="inferred from homology"/>
<dbReference type="Pfam" id="PF00528">
    <property type="entry name" value="BPD_transp_1"/>
    <property type="match status" value="1"/>
</dbReference>
<dbReference type="InterPro" id="IPR000515">
    <property type="entry name" value="MetI-like"/>
</dbReference>
<dbReference type="RefSeq" id="WP_013173514.1">
    <property type="nucleotide sequence ID" value="NC_014219.1"/>
</dbReference>
<dbReference type="GO" id="GO:0030313">
    <property type="term" value="C:cell envelope"/>
    <property type="evidence" value="ECO:0007669"/>
    <property type="project" value="UniProtKB-SubCell"/>
</dbReference>
<evidence type="ECO:0000313" key="9">
    <source>
        <dbReference type="EMBL" id="ADI00093.1"/>
    </source>
</evidence>
<comment type="similarity">
    <text evidence="7">Belongs to the binding-protein-dependent transport system permease family.</text>
</comment>
<evidence type="ECO:0000256" key="5">
    <source>
        <dbReference type="ARBA" id="ARBA00022989"/>
    </source>
</evidence>